<sequence>MTLLDKFKGLIDEISSKELNQDQKDLAIKILEKFEDKDLEYVFQFIAQRIKTGFRFDSAPESNSQTIALLEKDDSLSFVLDENKTKENTLIIGENYDALKNLLLIERERERAGAPAKYDLIYIDPPYNTEATKNDGNSIANDKENVQATKFVYRDKYSRNGW</sequence>
<dbReference type="PROSITE" id="PS00092">
    <property type="entry name" value="N6_MTASE"/>
    <property type="match status" value="1"/>
</dbReference>
<keyword evidence="2" id="KW-1185">Reference proteome</keyword>
<evidence type="ECO:0000313" key="1">
    <source>
        <dbReference type="EMBL" id="SYV97512.1"/>
    </source>
</evidence>
<gene>
    <name evidence="1" type="ORF">NCTC10132_00878</name>
</gene>
<keyword evidence="1" id="KW-0489">Methyltransferase</keyword>
<dbReference type="Proteomes" id="UP000257559">
    <property type="component" value="Chromosome"/>
</dbReference>
<dbReference type="KEGG" id="medw:NCTC10132_00878"/>
<name>A0A3B0PL46_9BACT</name>
<dbReference type="AlphaFoldDB" id="A0A3B0PL46"/>
<keyword evidence="1" id="KW-0808">Transferase</keyword>
<dbReference type="Gene3D" id="3.40.50.150">
    <property type="entry name" value="Vaccinia Virus protein VP39"/>
    <property type="match status" value="1"/>
</dbReference>
<dbReference type="InterPro" id="IPR002052">
    <property type="entry name" value="DNA_methylase_N6_adenine_CS"/>
</dbReference>
<evidence type="ECO:0000313" key="2">
    <source>
        <dbReference type="Proteomes" id="UP000257559"/>
    </source>
</evidence>
<reference evidence="2" key="1">
    <citation type="submission" date="2018-06" db="EMBL/GenBank/DDBJ databases">
        <authorList>
            <consortium name="Pathogen Informatics"/>
        </authorList>
    </citation>
    <scope>NUCLEOTIDE SEQUENCE [LARGE SCALE GENOMIC DNA]</scope>
    <source>
        <strain evidence="2">NCTC10132</strain>
    </source>
</reference>
<dbReference type="SUPFAM" id="SSF53335">
    <property type="entry name" value="S-adenosyl-L-methionine-dependent methyltransferases"/>
    <property type="match status" value="1"/>
</dbReference>
<dbReference type="EMBL" id="LS991951">
    <property type="protein sequence ID" value="SYV97512.1"/>
    <property type="molecule type" value="Genomic_DNA"/>
</dbReference>
<accession>A0A3B0PL46</accession>
<dbReference type="GO" id="GO:0032259">
    <property type="term" value="P:methylation"/>
    <property type="evidence" value="ECO:0007669"/>
    <property type="project" value="UniProtKB-KW"/>
</dbReference>
<dbReference type="GO" id="GO:0003676">
    <property type="term" value="F:nucleic acid binding"/>
    <property type="evidence" value="ECO:0007669"/>
    <property type="project" value="InterPro"/>
</dbReference>
<protein>
    <submittedName>
        <fullName evidence="1">Type III restriction-modification system: methylase</fullName>
    </submittedName>
</protein>
<organism evidence="1 2">
    <name type="scientific">Mycoplasmopsis edwardii</name>
    <dbReference type="NCBI Taxonomy" id="53558"/>
    <lineage>
        <taxon>Bacteria</taxon>
        <taxon>Bacillati</taxon>
        <taxon>Mycoplasmatota</taxon>
        <taxon>Mycoplasmoidales</taxon>
        <taxon>Metamycoplasmataceae</taxon>
        <taxon>Mycoplasmopsis</taxon>
    </lineage>
</organism>
<dbReference type="REBASE" id="267791">
    <property type="entry name" value="M.Med10132ORF876P"/>
</dbReference>
<feature type="non-terminal residue" evidence="1">
    <location>
        <position position="162"/>
    </location>
</feature>
<proteinExistence type="predicted"/>
<dbReference type="InterPro" id="IPR029063">
    <property type="entry name" value="SAM-dependent_MTases_sf"/>
</dbReference>
<dbReference type="GO" id="GO:0008168">
    <property type="term" value="F:methyltransferase activity"/>
    <property type="evidence" value="ECO:0007669"/>
    <property type="project" value="UniProtKB-KW"/>
</dbReference>